<evidence type="ECO:0000313" key="2">
    <source>
        <dbReference type="Proteomes" id="UP000006744"/>
    </source>
</evidence>
<dbReference type="RefSeq" id="WP_000363045.1">
    <property type="nucleotide sequence ID" value="NC_011772.1"/>
</dbReference>
<dbReference type="Proteomes" id="UP000006744">
    <property type="component" value="Chromosome"/>
</dbReference>
<sequence length="102" mass="11785">MDLGLEGFCSFMNYKFSVVIDEEQVGEETMLLYKEDLDENLLSEVLLAITPDLVLVHTYVYDTEENEWMVCMVSDANANANYPLFLICLKDGEKVYEKLLKK</sequence>
<reference evidence="1 2" key="1">
    <citation type="submission" date="2008-10" db="EMBL/GenBank/DDBJ databases">
        <title>Genome sequence of Bacillus cereus G9842.</title>
        <authorList>
            <person name="Dodson R.J."/>
            <person name="Durkin A.S."/>
            <person name="Rosovitz M.J."/>
            <person name="Rasko D.A."/>
            <person name="Hoffmaster A."/>
            <person name="Ravel J."/>
            <person name="Sutton G."/>
        </authorList>
    </citation>
    <scope>NUCLEOTIDE SEQUENCE [LARGE SCALE GENOMIC DNA]</scope>
    <source>
        <strain evidence="1 2">G9842</strain>
    </source>
</reference>
<dbReference type="EMBL" id="CP001186">
    <property type="protein sequence ID" value="ACK93471.1"/>
    <property type="molecule type" value="Genomic_DNA"/>
</dbReference>
<dbReference type="HOGENOM" id="CLU_175301_0_0_9"/>
<dbReference type="AlphaFoldDB" id="B7IRZ9"/>
<name>B7IRZ9_BACC2</name>
<evidence type="ECO:0000313" key="1">
    <source>
        <dbReference type="EMBL" id="ACK93471.1"/>
    </source>
</evidence>
<gene>
    <name evidence="1" type="ordered locus">BCG9842_B5357</name>
</gene>
<accession>B7IRZ9</accession>
<dbReference type="KEGG" id="bcg:BCG9842_B5357"/>
<organism evidence="1 2">
    <name type="scientific">Bacillus cereus (strain G9842)</name>
    <dbReference type="NCBI Taxonomy" id="405531"/>
    <lineage>
        <taxon>Bacteria</taxon>
        <taxon>Bacillati</taxon>
        <taxon>Bacillota</taxon>
        <taxon>Bacilli</taxon>
        <taxon>Bacillales</taxon>
        <taxon>Bacillaceae</taxon>
        <taxon>Bacillus</taxon>
        <taxon>Bacillus cereus group</taxon>
    </lineage>
</organism>
<proteinExistence type="predicted"/>
<protein>
    <submittedName>
        <fullName evidence="1">Uncharacterized protein</fullName>
    </submittedName>
</protein>